<name>A0A3M0IZU6_HIRRU</name>
<evidence type="ECO:0000313" key="1">
    <source>
        <dbReference type="EMBL" id="RMB92029.1"/>
    </source>
</evidence>
<comment type="caution">
    <text evidence="1">The sequence shown here is derived from an EMBL/GenBank/DDBJ whole genome shotgun (WGS) entry which is preliminary data.</text>
</comment>
<keyword evidence="2" id="KW-1185">Reference proteome</keyword>
<gene>
    <name evidence="1" type="ORF">DUI87_31558</name>
</gene>
<dbReference type="AlphaFoldDB" id="A0A3M0IZU6"/>
<proteinExistence type="predicted"/>
<protein>
    <submittedName>
        <fullName evidence="1">Uncharacterized protein</fullName>
    </submittedName>
</protein>
<organism evidence="1 2">
    <name type="scientific">Hirundo rustica rustica</name>
    <dbReference type="NCBI Taxonomy" id="333673"/>
    <lineage>
        <taxon>Eukaryota</taxon>
        <taxon>Metazoa</taxon>
        <taxon>Chordata</taxon>
        <taxon>Craniata</taxon>
        <taxon>Vertebrata</taxon>
        <taxon>Euteleostomi</taxon>
        <taxon>Archelosauria</taxon>
        <taxon>Archosauria</taxon>
        <taxon>Dinosauria</taxon>
        <taxon>Saurischia</taxon>
        <taxon>Theropoda</taxon>
        <taxon>Coelurosauria</taxon>
        <taxon>Aves</taxon>
        <taxon>Neognathae</taxon>
        <taxon>Neoaves</taxon>
        <taxon>Telluraves</taxon>
        <taxon>Australaves</taxon>
        <taxon>Passeriformes</taxon>
        <taxon>Sylvioidea</taxon>
        <taxon>Hirundinidae</taxon>
        <taxon>Hirundo</taxon>
    </lineage>
</organism>
<dbReference type="EMBL" id="QRBI01000231">
    <property type="protein sequence ID" value="RMB92029.1"/>
    <property type="molecule type" value="Genomic_DNA"/>
</dbReference>
<accession>A0A3M0IZU6</accession>
<sequence>MRPKEPQGRALQSTEGQIEDKEIQISIPLFEGQKEQIQCLEEAGFHKALAQPCSSLHNPANQPKQIWFQLAKLTLLP</sequence>
<dbReference type="Proteomes" id="UP000269221">
    <property type="component" value="Unassembled WGS sequence"/>
</dbReference>
<evidence type="ECO:0000313" key="2">
    <source>
        <dbReference type="Proteomes" id="UP000269221"/>
    </source>
</evidence>
<reference evidence="1 2" key="1">
    <citation type="submission" date="2018-07" db="EMBL/GenBank/DDBJ databases">
        <title>A high quality draft genome assembly of the barn swallow (H. rustica rustica).</title>
        <authorList>
            <person name="Formenti G."/>
            <person name="Chiara M."/>
            <person name="Poveda L."/>
            <person name="Francoijs K.-J."/>
            <person name="Bonisoli-Alquati A."/>
            <person name="Canova L."/>
            <person name="Gianfranceschi L."/>
            <person name="Horner D.S."/>
            <person name="Saino N."/>
        </authorList>
    </citation>
    <scope>NUCLEOTIDE SEQUENCE [LARGE SCALE GENOMIC DNA]</scope>
    <source>
        <strain evidence="1">Chelidonia</strain>
        <tissue evidence="1">Blood</tissue>
    </source>
</reference>